<dbReference type="PANTHER" id="PTHR19964">
    <property type="entry name" value="MULTIPLE PDZ DOMAIN PROTEIN"/>
    <property type="match status" value="1"/>
</dbReference>
<feature type="domain" description="PDZ" evidence="2">
    <location>
        <begin position="1668"/>
        <end position="1750"/>
    </location>
</feature>
<feature type="region of interest" description="Disordered" evidence="1">
    <location>
        <begin position="1"/>
        <end position="32"/>
    </location>
</feature>
<feature type="region of interest" description="Disordered" evidence="1">
    <location>
        <begin position="1348"/>
        <end position="1473"/>
    </location>
</feature>
<feature type="compositionally biased region" description="Polar residues" evidence="1">
    <location>
        <begin position="1433"/>
        <end position="1452"/>
    </location>
</feature>
<feature type="compositionally biased region" description="Basic and acidic residues" evidence="1">
    <location>
        <begin position="466"/>
        <end position="478"/>
    </location>
</feature>
<dbReference type="CDD" id="cd06670">
    <property type="entry name" value="PDZ6_MUPP1-like"/>
    <property type="match status" value="1"/>
</dbReference>
<dbReference type="SUPFAM" id="SSF50156">
    <property type="entry name" value="PDZ domain-like"/>
    <property type="match status" value="7"/>
</dbReference>
<sequence>MPVFAVNRSPKPMRNALSTPSDPRTDPRPKKMEEDVKLLRSELNNLRKQNTVLNKGIKNLEAEIGENAFKRLVEQVASPESSLMEAEEYSSCTEEILSIQNFLKYINNKDEEILFASIDIRECQPKIFYAQWNNQNLLSIIGPNDIRKRTFGSVHIADRILSIDTLLIDNLFSDNNQKEIILDTSLNYKKEIKDNNKKILNTKRIGDEPNNVKELAQLNSFAHSTILNENFHHFPQSLDQVREFVEEYLKTKLSKEVPFLVLGLLRQSTKLMALTGEWVQVQILHLPNEPEGLGFGIVGGHSTGVVIKSIVAGSVADKNSSDWSYLNARLNSQQIAALLRQQDGPYVQMTVAHSIQLQDTETTDTPMCWTMATRAALSATTLDEEVQRRLELMASKPSTSRCNGINHSKTTPATLNEGTEFPDQLINRLGPETVLKDLNKQSTSSIDILPEGGCTSVDSSSKTKRTAAEKLLLDSERKNGKRKKFRSSRGQSNDNPSCSSSSERRSLRQLQEMALTSFLRDKWINGKYKIINVELNRDSKIGLGITVAGYVYKKEEISGVFIKSLVPQSSAHLSKQIQLHDLIVEVNGRSLEGLSHNDSVRALINSGNNVVMKLVRFDAETPQAKCLKMLHEQELAVAASVHSESAASSSTATGRVGRTASPLPEALCEHHKRHSLVDYKSFWSNKFGSEYDIIVVDLKPDDKIEIDGGIGIEWQGTVDICNGNQLCSHHFISSLRRNGPAEKTGILKAGDELLQVNDISLYGESFVKMRKVLNRERRENSPFIRLIFCRKTELDFINFVIPSPEQCLPIAYPLLASMMAGEEHFIKAKSEIGLCNLNGKLNGKFTSTPRRSSAFIRRPQFKSRSLENLSGLAVWNCVPLVVPLLKDDPSHPGERVVLIIRSLVPGGAAQVSRWTNCPGDRLLFVNDKDLSNSSLENAVEVLKTAPVGQIVRLGIAKPVPIEKCRLSTSPLISESERFQAKSHSPRGRRRRRRESSSLQLLNTADQCFLSTGSSQEEIWIGQQQQHNSLYNSQRCLNPQLYFPSPSSLASTPKSPTHSPMQTATVSAWTPCSSRSLSPCASPAASLRGSWSYDIVFLPSHLERHIKILKSSLPLGVVLDADADKAINGCVAKNICSKKALAKDGRIQPGDFIVKINGENLRNVTNAQARAILKRANLIGAQCNISYITASDAGLWKDRFHRLDNVSMFPTDDSIQQIRSVQQNVFESSRLSPKVYPKFYKSPLFNEDEQQQQILTTTTNALDYSIPNSELHSPNNDEQRYLLPSTSQIFEGEEKSRKEELTQMSQLNFERFVDNLQKAIIADAIFDLYILWSRDKQSILHSNIAATAPSLPSPSTSAISSPKPIKSPPRALRAASIAVTQPPPKPQKGILRRAASSFRKKRSKPPEEQQQNLEYMTTTPATTSNIEMNRSCRSRQNSDTLDNIPTTSNSLPTSPRLDESNRESASREPSREPVNFWSEPRSVVYREIQMKRISIVGGRVEVSQKGIEMATTSTLCSSSSTALSSTVSGIFIKSVIADSPAGRCGKLFMGDRLLKVNEIDLLNTTHESAVQAIKNASNPVCFVVQSLQSLQTFVAREKENSKKASLTSIISEGQISLSIPPSPAIVEIDSASAAALEKDAEDEEVEDIFHYTKRKVLKKYSDLPGKPVLIRMPNIPPGGLGLILSTRRDEGANRPPVIVVGVKSDSPLSLKVGDELLEINGLVLFGLSHLEATEKIRKCCQHSSLSLLVLRKEEETTKEVQQQSIEKESTSTTTIETVVNTNLDNAPISPEKEYTSESECELGARTIVSEILARQQQQMPEVKIEPVSYPKI</sequence>
<proteinExistence type="predicted"/>
<evidence type="ECO:0000256" key="1">
    <source>
        <dbReference type="SAM" id="MobiDB-lite"/>
    </source>
</evidence>
<protein>
    <recommendedName>
        <fullName evidence="2">PDZ domain-containing protein</fullName>
    </recommendedName>
</protein>
<dbReference type="Proteomes" id="UP000580250">
    <property type="component" value="Unassembled WGS sequence"/>
</dbReference>
<dbReference type="InterPro" id="IPR001478">
    <property type="entry name" value="PDZ"/>
</dbReference>
<dbReference type="OrthoDB" id="6022242at2759"/>
<feature type="compositionally biased region" description="Low complexity" evidence="1">
    <location>
        <begin position="1348"/>
        <end position="1363"/>
    </location>
</feature>
<feature type="domain" description="PDZ" evidence="2">
    <location>
        <begin position="1104"/>
        <end position="1175"/>
    </location>
</feature>
<accession>A0A6V7V7E2</accession>
<evidence type="ECO:0000313" key="4">
    <source>
        <dbReference type="Proteomes" id="UP000580250"/>
    </source>
</evidence>
<feature type="compositionally biased region" description="Polar residues" evidence="1">
    <location>
        <begin position="488"/>
        <end position="498"/>
    </location>
</feature>
<feature type="compositionally biased region" description="Polar residues" evidence="1">
    <location>
        <begin position="1407"/>
        <end position="1427"/>
    </location>
</feature>
<feature type="region of interest" description="Disordered" evidence="1">
    <location>
        <begin position="449"/>
        <end position="506"/>
    </location>
</feature>
<feature type="compositionally biased region" description="Basic and acidic residues" evidence="1">
    <location>
        <begin position="1455"/>
        <end position="1470"/>
    </location>
</feature>
<dbReference type="Pfam" id="PF00595">
    <property type="entry name" value="PDZ"/>
    <property type="match status" value="4"/>
</dbReference>
<dbReference type="InterPro" id="IPR051342">
    <property type="entry name" value="PDZ_scaffold"/>
</dbReference>
<reference evidence="3 4" key="1">
    <citation type="submission" date="2020-08" db="EMBL/GenBank/DDBJ databases">
        <authorList>
            <person name="Koutsovoulos G."/>
            <person name="Danchin GJ E."/>
        </authorList>
    </citation>
    <scope>NUCLEOTIDE SEQUENCE [LARGE SCALE GENOMIC DNA]</scope>
</reference>
<feature type="region of interest" description="Disordered" evidence="1">
    <location>
        <begin position="396"/>
        <end position="419"/>
    </location>
</feature>
<feature type="domain" description="PDZ" evidence="2">
    <location>
        <begin position="1511"/>
        <end position="1587"/>
    </location>
</feature>
<comment type="caution">
    <text evidence="3">The sequence shown here is derived from an EMBL/GenBank/DDBJ whole genome shotgun (WGS) entry which is preliminary data.</text>
</comment>
<dbReference type="Gene3D" id="2.30.42.10">
    <property type="match status" value="7"/>
</dbReference>
<dbReference type="PROSITE" id="PS50106">
    <property type="entry name" value="PDZ"/>
    <property type="match status" value="6"/>
</dbReference>
<dbReference type="SMART" id="SM00228">
    <property type="entry name" value="PDZ"/>
    <property type="match status" value="7"/>
</dbReference>
<dbReference type="PANTHER" id="PTHR19964:SF92">
    <property type="entry name" value="PATJ HOMOLOG"/>
    <property type="match status" value="1"/>
</dbReference>
<feature type="compositionally biased region" description="Polar residues" evidence="1">
    <location>
        <begin position="396"/>
        <end position="417"/>
    </location>
</feature>
<feature type="domain" description="PDZ" evidence="2">
    <location>
        <begin position="881"/>
        <end position="946"/>
    </location>
</feature>
<gene>
    <name evidence="3" type="ORF">MENT_LOCUS21615</name>
</gene>
<dbReference type="InterPro" id="IPR036034">
    <property type="entry name" value="PDZ_sf"/>
</dbReference>
<organism evidence="3 4">
    <name type="scientific">Meloidogyne enterolobii</name>
    <name type="common">Root-knot nematode worm</name>
    <name type="synonym">Meloidogyne mayaguensis</name>
    <dbReference type="NCBI Taxonomy" id="390850"/>
    <lineage>
        <taxon>Eukaryota</taxon>
        <taxon>Metazoa</taxon>
        <taxon>Ecdysozoa</taxon>
        <taxon>Nematoda</taxon>
        <taxon>Chromadorea</taxon>
        <taxon>Rhabditida</taxon>
        <taxon>Tylenchina</taxon>
        <taxon>Tylenchomorpha</taxon>
        <taxon>Tylenchoidea</taxon>
        <taxon>Meloidogynidae</taxon>
        <taxon>Meloidogyninae</taxon>
        <taxon>Meloidogyne</taxon>
    </lineage>
</organism>
<feature type="domain" description="PDZ" evidence="2">
    <location>
        <begin position="695"/>
        <end position="775"/>
    </location>
</feature>
<evidence type="ECO:0000313" key="3">
    <source>
        <dbReference type="EMBL" id="CAD2170225.1"/>
    </source>
</evidence>
<dbReference type="EMBL" id="CAJEWN010000165">
    <property type="protein sequence ID" value="CAD2170225.1"/>
    <property type="molecule type" value="Genomic_DNA"/>
</dbReference>
<feature type="region of interest" description="Disordered" evidence="1">
    <location>
        <begin position="975"/>
        <end position="997"/>
    </location>
</feature>
<evidence type="ECO:0000259" key="2">
    <source>
        <dbReference type="PROSITE" id="PS50106"/>
    </source>
</evidence>
<feature type="domain" description="PDZ" evidence="2">
    <location>
        <begin position="532"/>
        <end position="618"/>
    </location>
</feature>
<feature type="compositionally biased region" description="Basic residues" evidence="1">
    <location>
        <begin position="983"/>
        <end position="993"/>
    </location>
</feature>
<name>A0A6V7V7E2_MELEN</name>
<feature type="compositionally biased region" description="Basic and acidic residues" evidence="1">
    <location>
        <begin position="23"/>
        <end position="32"/>
    </location>
</feature>